<gene>
    <name evidence="14" type="ORF">HJC23_001314</name>
</gene>
<organism evidence="14 15">
    <name type="scientific">Cyclotella cryptica</name>
    <dbReference type="NCBI Taxonomy" id="29204"/>
    <lineage>
        <taxon>Eukaryota</taxon>
        <taxon>Sar</taxon>
        <taxon>Stramenopiles</taxon>
        <taxon>Ochrophyta</taxon>
        <taxon>Bacillariophyta</taxon>
        <taxon>Coscinodiscophyceae</taxon>
        <taxon>Thalassiosirophycidae</taxon>
        <taxon>Stephanodiscales</taxon>
        <taxon>Stephanodiscaceae</taxon>
        <taxon>Cyclotella</taxon>
    </lineage>
</organism>
<dbReference type="FunFam" id="3.30.2010.30:FF:000002">
    <property type="entry name" value="Putative aminopeptidase N"/>
    <property type="match status" value="1"/>
</dbReference>
<evidence type="ECO:0000256" key="2">
    <source>
        <dbReference type="ARBA" id="ARBA00010136"/>
    </source>
</evidence>
<dbReference type="CDD" id="cd09600">
    <property type="entry name" value="M1_APN"/>
    <property type="match status" value="1"/>
</dbReference>
<feature type="chain" id="PRO_5044828676" description="Aminopeptidase N" evidence="9">
    <location>
        <begin position="26"/>
        <end position="988"/>
    </location>
</feature>
<evidence type="ECO:0000313" key="15">
    <source>
        <dbReference type="Proteomes" id="UP001516023"/>
    </source>
</evidence>
<dbReference type="InterPro" id="IPR024601">
    <property type="entry name" value="Peptidase_M1_pepN_C"/>
</dbReference>
<keyword evidence="3" id="KW-0031">Aminopeptidase</keyword>
<dbReference type="Gene3D" id="1.25.50.10">
    <property type="entry name" value="Peptidase M1, alanyl aminopeptidase, C-terminal domain"/>
    <property type="match status" value="1"/>
</dbReference>
<evidence type="ECO:0000259" key="13">
    <source>
        <dbReference type="Pfam" id="PF17900"/>
    </source>
</evidence>
<dbReference type="EMBL" id="JABMIG020000301">
    <property type="protein sequence ID" value="KAL3781969.1"/>
    <property type="molecule type" value="Genomic_DNA"/>
</dbReference>
<feature type="domain" description="Peptidase M1 alanyl aminopeptidase Ig-like fold" evidence="11">
    <location>
        <begin position="551"/>
        <end position="638"/>
    </location>
</feature>
<keyword evidence="6" id="KW-0378">Hydrolase</keyword>
<proteinExistence type="inferred from homology"/>
<dbReference type="InterPro" id="IPR014782">
    <property type="entry name" value="Peptidase_M1_dom"/>
</dbReference>
<dbReference type="SUPFAM" id="SSF55486">
    <property type="entry name" value="Metalloproteases ('zincins'), catalytic domain"/>
    <property type="match status" value="1"/>
</dbReference>
<evidence type="ECO:0000256" key="9">
    <source>
        <dbReference type="SAM" id="SignalP"/>
    </source>
</evidence>
<feature type="domain" description="Peptidase M1 membrane alanine aminopeptidase" evidence="10">
    <location>
        <begin position="332"/>
        <end position="546"/>
    </location>
</feature>
<evidence type="ECO:0000259" key="12">
    <source>
        <dbReference type="Pfam" id="PF17432"/>
    </source>
</evidence>
<keyword evidence="7" id="KW-0862">Zinc</keyword>
<dbReference type="SUPFAM" id="SSF63737">
    <property type="entry name" value="Leukotriene A4 hydrolase N-terminal domain"/>
    <property type="match status" value="1"/>
</dbReference>
<feature type="domain" description="Peptidase M1 alanyl aminopeptidase C-terminal" evidence="12">
    <location>
        <begin position="655"/>
        <end position="987"/>
    </location>
</feature>
<dbReference type="InterPro" id="IPR012779">
    <property type="entry name" value="Peptidase_M1_pepN"/>
</dbReference>
<keyword evidence="5" id="KW-0479">Metal-binding</keyword>
<dbReference type="Gene3D" id="2.60.40.1840">
    <property type="match status" value="1"/>
</dbReference>
<dbReference type="GO" id="GO:0008237">
    <property type="term" value="F:metallopeptidase activity"/>
    <property type="evidence" value="ECO:0007669"/>
    <property type="project" value="UniProtKB-KW"/>
</dbReference>
<dbReference type="PRINTS" id="PR00756">
    <property type="entry name" value="ALADIPTASE"/>
</dbReference>
<evidence type="ECO:0000256" key="7">
    <source>
        <dbReference type="ARBA" id="ARBA00022833"/>
    </source>
</evidence>
<dbReference type="InterPro" id="IPR035414">
    <property type="entry name" value="Peptidase_M1_pepN_Ig-like"/>
</dbReference>
<dbReference type="GO" id="GO:0046872">
    <property type="term" value="F:metal ion binding"/>
    <property type="evidence" value="ECO:0007669"/>
    <property type="project" value="UniProtKB-KW"/>
</dbReference>
<dbReference type="NCBIfam" id="TIGR02414">
    <property type="entry name" value="pepN_proteo"/>
    <property type="match status" value="1"/>
</dbReference>
<dbReference type="InterPro" id="IPR001930">
    <property type="entry name" value="Peptidase_M1"/>
</dbReference>
<dbReference type="InterPro" id="IPR038438">
    <property type="entry name" value="PepN_Ig-like_sf"/>
</dbReference>
<dbReference type="Gene3D" id="3.30.2010.30">
    <property type="match status" value="1"/>
</dbReference>
<dbReference type="PANTHER" id="PTHR46322:SF1">
    <property type="entry name" value="PUROMYCIN-SENSITIVE AMINOPEPTIDASE"/>
    <property type="match status" value="1"/>
</dbReference>
<comment type="similarity">
    <text evidence="2">Belongs to the peptidase M1 family.</text>
</comment>
<evidence type="ECO:0000256" key="5">
    <source>
        <dbReference type="ARBA" id="ARBA00022723"/>
    </source>
</evidence>
<keyword evidence="8" id="KW-0482">Metalloprotease</keyword>
<dbReference type="InterPro" id="IPR042097">
    <property type="entry name" value="Aminopeptidase_N-like_N_sf"/>
</dbReference>
<reference evidence="14 15" key="1">
    <citation type="journal article" date="2020" name="G3 (Bethesda)">
        <title>Improved Reference Genome for Cyclotella cryptica CCMP332, a Model for Cell Wall Morphogenesis, Salinity Adaptation, and Lipid Production in Diatoms (Bacillariophyta).</title>
        <authorList>
            <person name="Roberts W.R."/>
            <person name="Downey K.M."/>
            <person name="Ruck E.C."/>
            <person name="Traller J.C."/>
            <person name="Alverson A.J."/>
        </authorList>
    </citation>
    <scope>NUCLEOTIDE SEQUENCE [LARGE SCALE GENOMIC DNA]</scope>
    <source>
        <strain evidence="14 15">CCMP332</strain>
    </source>
</reference>
<comment type="cofactor">
    <cofactor evidence="1">
        <name>Zn(2+)</name>
        <dbReference type="ChEBI" id="CHEBI:29105"/>
    </cofactor>
</comment>
<dbReference type="InterPro" id="IPR037144">
    <property type="entry name" value="Peptidase_M1_pepN_C_sf"/>
</dbReference>
<dbReference type="AlphaFoldDB" id="A0ABD3P2H3"/>
<evidence type="ECO:0000256" key="3">
    <source>
        <dbReference type="ARBA" id="ARBA00022438"/>
    </source>
</evidence>
<dbReference type="Pfam" id="PF01433">
    <property type="entry name" value="Peptidase_M1"/>
    <property type="match status" value="1"/>
</dbReference>
<dbReference type="Pfam" id="PF11940">
    <property type="entry name" value="DUF3458"/>
    <property type="match status" value="1"/>
</dbReference>
<dbReference type="Proteomes" id="UP001516023">
    <property type="component" value="Unassembled WGS sequence"/>
</dbReference>
<evidence type="ECO:0000256" key="1">
    <source>
        <dbReference type="ARBA" id="ARBA00001947"/>
    </source>
</evidence>
<evidence type="ECO:0000313" key="14">
    <source>
        <dbReference type="EMBL" id="KAL3781969.1"/>
    </source>
</evidence>
<dbReference type="GO" id="GO:0006508">
    <property type="term" value="P:proteolysis"/>
    <property type="evidence" value="ECO:0007669"/>
    <property type="project" value="UniProtKB-KW"/>
</dbReference>
<dbReference type="PANTHER" id="PTHR46322">
    <property type="entry name" value="PUROMYCIN-SENSITIVE AMINOPEPTIDASE"/>
    <property type="match status" value="1"/>
</dbReference>
<dbReference type="FunFam" id="1.10.390.10:FF:000002">
    <property type="entry name" value="Aminopeptidase N"/>
    <property type="match status" value="1"/>
</dbReference>
<protein>
    <recommendedName>
        <fullName evidence="16">Aminopeptidase N</fullName>
    </recommendedName>
</protein>
<dbReference type="Pfam" id="PF17432">
    <property type="entry name" value="DUF3458_C"/>
    <property type="match status" value="1"/>
</dbReference>
<sequence>MQFCRLVKSTFLASLSVLPPPPVAAFSTSAARPRAFPALRSSHSLSPKSVFGVTKHDRRETWCPLSIRGGGAVFSSSLSPSSLAMSTATEESVAPKEILRTSYRPLPYRVENVEMNFDIREGETIVESTLTVVGGVDGGDGNNDLLLDGESDALTLLSISLNSKPLSSSEYKLTPDGLVIPSSLLPPIGSKQQATIVTKVKICPEENTQLSGLYKSGTMYCTQCEAMGFRRITYYPDRPDNMAVFSSVRIEASKKDYPVLLGNGNRIEDGSIGDDRHYAIWSDPYPKPSYLFCIVAGNLSSISSSYTTKPSGRKVHLEIFSEPENVSKLQHAMDSLIKSMKWDEDTFGLEYDLEMYNIVAVNDFNMGAMENKGLNVFNTAYVLADPKSATDTDYERIESVIGHEYFHNWTGNRVTCRDWFQLTLKEGLTVYRDQEFSADMMQSASVKRIEDVSALRARQFAEDAGPMSHPIRPESYISMDNFYTATVYSKGAEVVRMYRTLLGKEGFRKGMDLYFKRHDGNAVTCDDFLAAMADANGVDLSQFSRWYSTSGTPTVTYDSKYEGESKTFYLTFSQESNNPDPLHIPVSVGLLDKVSGEEVSPTQVLNLKEKVQTFQFTGLDGDVVPSVLRGFSAPVKLVRSTKGSVGDASADEEKNWAFLAARDTDGFNRWEAGQKLMTSLIFQTMRQEESLRTLEYVFEAFGRTLGMDSVDYSIQAYALSLPPESTLAEELDVVDPVALHAARGNVKKTIARKFYSEIRAKYDELTVAMQSINTSDIQLDAVSIGQRRLRNVLLDYLCCIKDTCEEREVASKLAFSQFQAANGMTDKYSALSCLVSMDGEQDVVSRREGALQKFYDDAAGDPLVLNKWFSAQALADLPDVLDRVKTLVDHPDFTLSNPNRCRSLVSAFSMNAAHFHAQDGEGYRFLARMVAEVDKLNPQMSSRMGGGLIQWRRYGKERGALMKGELEKLSKLKPISNDLFEVVSRGLK</sequence>
<evidence type="ECO:0008006" key="16">
    <source>
        <dbReference type="Google" id="ProtNLM"/>
    </source>
</evidence>
<dbReference type="Gene3D" id="1.10.390.10">
    <property type="entry name" value="Neutral Protease Domain 2"/>
    <property type="match status" value="1"/>
</dbReference>
<keyword evidence="9" id="KW-0732">Signal</keyword>
<evidence type="ECO:0000259" key="10">
    <source>
        <dbReference type="Pfam" id="PF01433"/>
    </source>
</evidence>
<keyword evidence="15" id="KW-1185">Reference proteome</keyword>
<accession>A0ABD3P2H3</accession>
<evidence type="ECO:0000256" key="8">
    <source>
        <dbReference type="ARBA" id="ARBA00023049"/>
    </source>
</evidence>
<keyword evidence="4" id="KW-0645">Protease</keyword>
<evidence type="ECO:0000259" key="11">
    <source>
        <dbReference type="Pfam" id="PF11940"/>
    </source>
</evidence>
<feature type="domain" description="Aminopeptidase N-like N-terminal" evidence="13">
    <location>
        <begin position="199"/>
        <end position="291"/>
    </location>
</feature>
<name>A0ABD3P2H3_9STRA</name>
<feature type="signal peptide" evidence="9">
    <location>
        <begin position="1"/>
        <end position="25"/>
    </location>
</feature>
<dbReference type="InterPro" id="IPR027268">
    <property type="entry name" value="Peptidase_M4/M1_CTD_sf"/>
</dbReference>
<comment type="caution">
    <text evidence="14">The sequence shown here is derived from an EMBL/GenBank/DDBJ whole genome shotgun (WGS) entry which is preliminary data.</text>
</comment>
<evidence type="ECO:0000256" key="4">
    <source>
        <dbReference type="ARBA" id="ARBA00022670"/>
    </source>
</evidence>
<dbReference type="GO" id="GO:0004177">
    <property type="term" value="F:aminopeptidase activity"/>
    <property type="evidence" value="ECO:0007669"/>
    <property type="project" value="UniProtKB-KW"/>
</dbReference>
<evidence type="ECO:0000256" key="6">
    <source>
        <dbReference type="ARBA" id="ARBA00022801"/>
    </source>
</evidence>
<dbReference type="Pfam" id="PF17900">
    <property type="entry name" value="Peptidase_M1_N"/>
    <property type="match status" value="1"/>
</dbReference>
<dbReference type="Gene3D" id="2.60.40.1730">
    <property type="entry name" value="tricorn interacting facor f3 domain"/>
    <property type="match status" value="1"/>
</dbReference>
<dbReference type="InterPro" id="IPR045357">
    <property type="entry name" value="Aminopeptidase_N-like_N"/>
</dbReference>